<evidence type="ECO:0000256" key="6">
    <source>
        <dbReference type="ARBA" id="ARBA00023170"/>
    </source>
</evidence>
<feature type="domain" description="G-protein coupled receptors family 1 profile" evidence="9">
    <location>
        <begin position="45"/>
        <end position="321"/>
    </location>
</feature>
<dbReference type="PANTHER" id="PTHR24243">
    <property type="entry name" value="G-PROTEIN COUPLED RECEPTOR"/>
    <property type="match status" value="1"/>
</dbReference>
<keyword evidence="6" id="KW-0675">Receptor</keyword>
<dbReference type="OMA" id="IRFETIH"/>
<evidence type="ECO:0000256" key="1">
    <source>
        <dbReference type="ARBA" id="ARBA00004141"/>
    </source>
</evidence>
<feature type="transmembrane region" description="Helical" evidence="8">
    <location>
        <begin position="92"/>
        <end position="110"/>
    </location>
</feature>
<evidence type="ECO:0000313" key="11">
    <source>
        <dbReference type="RefSeq" id="XP_055869005.1"/>
    </source>
</evidence>
<feature type="transmembrane region" description="Helical" evidence="8">
    <location>
        <begin position="261"/>
        <end position="285"/>
    </location>
</feature>
<dbReference type="GeneID" id="129923165"/>
<keyword evidence="7" id="KW-0807">Transducer</keyword>
<dbReference type="InterPro" id="IPR000276">
    <property type="entry name" value="GPCR_Rhodpsn"/>
</dbReference>
<dbReference type="PROSITE" id="PS50262">
    <property type="entry name" value="G_PROTEIN_RECEP_F1_2"/>
    <property type="match status" value="1"/>
</dbReference>
<keyword evidence="10" id="KW-1185">Reference proteome</keyword>
<protein>
    <submittedName>
        <fullName evidence="11">Uncharacterized protein LOC129923165</fullName>
    </submittedName>
</protein>
<feature type="transmembrane region" description="Helical" evidence="8">
    <location>
        <begin position="305"/>
        <end position="324"/>
    </location>
</feature>
<keyword evidence="5 8" id="KW-0472">Membrane</keyword>
<feature type="transmembrane region" description="Helical" evidence="8">
    <location>
        <begin position="29"/>
        <end position="53"/>
    </location>
</feature>
<evidence type="ECO:0000259" key="9">
    <source>
        <dbReference type="PROSITE" id="PS50262"/>
    </source>
</evidence>
<sequence>MGEVVIINATQETIDNEDVSETVLFYFKFWFGLVATNCLTALSFLTNIVNMVLFVKQGLKERVNFTLFCLSICDLMGAVFVTSLTRALSGDVWIAGIVVDWSSYLYVVVWGRNMFVDLSTVLTVFISIERCTCVVTPFSFNTSFIARKSKLIVFTIVSLVVVLYLPNLATIRFETIHNETNNVSIFFLEYTEIYVSFQKFNDFVFGFLVAFGCEICIFVCAVLMYKGLKKSSEVRRNTMSAKELAERGADSPRLSNKERRVVKMILVLATFYMVTTMPQLVAIWLRLLLTDMQDNLTLSLFMCYTMAYSSALYGAFSAFIYYNFSSSYRVALSRVFGIYIRRTELTKI</sequence>
<accession>A0A9W2Z1Y3</accession>
<evidence type="ECO:0000256" key="7">
    <source>
        <dbReference type="ARBA" id="ARBA00023224"/>
    </source>
</evidence>
<comment type="subcellular location">
    <subcellularLocation>
        <location evidence="1">Membrane</location>
        <topology evidence="1">Multi-pass membrane protein</topology>
    </subcellularLocation>
</comment>
<reference evidence="11" key="1">
    <citation type="submission" date="2025-08" db="UniProtKB">
        <authorList>
            <consortium name="RefSeq"/>
        </authorList>
    </citation>
    <scope>IDENTIFICATION</scope>
</reference>
<evidence type="ECO:0000256" key="3">
    <source>
        <dbReference type="ARBA" id="ARBA00022989"/>
    </source>
</evidence>
<dbReference type="InterPro" id="IPR017452">
    <property type="entry name" value="GPCR_Rhodpsn_7TM"/>
</dbReference>
<evidence type="ECO:0000256" key="8">
    <source>
        <dbReference type="SAM" id="Phobius"/>
    </source>
</evidence>
<name>A0A9W2Z1Y3_BIOGL</name>
<evidence type="ECO:0000256" key="4">
    <source>
        <dbReference type="ARBA" id="ARBA00023040"/>
    </source>
</evidence>
<dbReference type="PANTHER" id="PTHR24243:SF208">
    <property type="entry name" value="PYROKININ-1 RECEPTOR"/>
    <property type="match status" value="1"/>
</dbReference>
<keyword evidence="2 8" id="KW-0812">Transmembrane</keyword>
<dbReference type="AlphaFoldDB" id="A0A9W2Z1Y3"/>
<keyword evidence="3 8" id="KW-1133">Transmembrane helix</keyword>
<dbReference type="Gene3D" id="1.20.1070.10">
    <property type="entry name" value="Rhodopsin 7-helix transmembrane proteins"/>
    <property type="match status" value="1"/>
</dbReference>
<dbReference type="GO" id="GO:0016020">
    <property type="term" value="C:membrane"/>
    <property type="evidence" value="ECO:0007669"/>
    <property type="project" value="UniProtKB-SubCell"/>
</dbReference>
<dbReference type="Pfam" id="PF00001">
    <property type="entry name" value="7tm_1"/>
    <property type="match status" value="1"/>
</dbReference>
<feature type="transmembrane region" description="Helical" evidence="8">
    <location>
        <begin position="203"/>
        <end position="225"/>
    </location>
</feature>
<keyword evidence="4" id="KW-0297">G-protein coupled receptor</keyword>
<evidence type="ECO:0000256" key="2">
    <source>
        <dbReference type="ARBA" id="ARBA00022692"/>
    </source>
</evidence>
<dbReference type="Proteomes" id="UP001165740">
    <property type="component" value="Chromosome 15"/>
</dbReference>
<feature type="transmembrane region" description="Helical" evidence="8">
    <location>
        <begin position="151"/>
        <end position="169"/>
    </location>
</feature>
<dbReference type="OrthoDB" id="6074791at2759"/>
<dbReference type="RefSeq" id="XP_055869005.1">
    <property type="nucleotide sequence ID" value="XM_056013030.1"/>
</dbReference>
<dbReference type="GO" id="GO:0004930">
    <property type="term" value="F:G protein-coupled receptor activity"/>
    <property type="evidence" value="ECO:0007669"/>
    <property type="project" value="UniProtKB-KW"/>
</dbReference>
<dbReference type="SUPFAM" id="SSF81321">
    <property type="entry name" value="Family A G protein-coupled receptor-like"/>
    <property type="match status" value="1"/>
</dbReference>
<gene>
    <name evidence="11" type="primary">LOC129923165</name>
</gene>
<proteinExistence type="predicted"/>
<evidence type="ECO:0000256" key="5">
    <source>
        <dbReference type="ARBA" id="ARBA00023136"/>
    </source>
</evidence>
<evidence type="ECO:0000313" key="10">
    <source>
        <dbReference type="Proteomes" id="UP001165740"/>
    </source>
</evidence>
<organism evidence="10 11">
    <name type="scientific">Biomphalaria glabrata</name>
    <name type="common">Bloodfluke planorb</name>
    <name type="synonym">Freshwater snail</name>
    <dbReference type="NCBI Taxonomy" id="6526"/>
    <lineage>
        <taxon>Eukaryota</taxon>
        <taxon>Metazoa</taxon>
        <taxon>Spiralia</taxon>
        <taxon>Lophotrochozoa</taxon>
        <taxon>Mollusca</taxon>
        <taxon>Gastropoda</taxon>
        <taxon>Heterobranchia</taxon>
        <taxon>Euthyneura</taxon>
        <taxon>Panpulmonata</taxon>
        <taxon>Hygrophila</taxon>
        <taxon>Lymnaeoidea</taxon>
        <taxon>Planorbidae</taxon>
        <taxon>Biomphalaria</taxon>
    </lineage>
</organism>
<feature type="transmembrane region" description="Helical" evidence="8">
    <location>
        <begin position="65"/>
        <end position="86"/>
    </location>
</feature>